<reference evidence="4 5" key="1">
    <citation type="submission" date="2020-09" db="EMBL/GenBank/DDBJ databases">
        <title>Paenibacillus sp. strain PR3 16S rRNA gene Genome sequencing and assembly.</title>
        <authorList>
            <person name="Kim J."/>
        </authorList>
    </citation>
    <scope>NUCLEOTIDE SEQUENCE [LARGE SCALE GENOMIC DNA]</scope>
    <source>
        <strain evidence="4 5">PR3</strain>
    </source>
</reference>
<dbReference type="PROSITE" id="PS51257">
    <property type="entry name" value="PROKAR_LIPOPROTEIN"/>
    <property type="match status" value="1"/>
</dbReference>
<feature type="domain" description="DUF4349" evidence="3">
    <location>
        <begin position="95"/>
        <end position="311"/>
    </location>
</feature>
<evidence type="ECO:0000313" key="5">
    <source>
        <dbReference type="Proteomes" id="UP000609346"/>
    </source>
</evidence>
<dbReference type="Pfam" id="PF14257">
    <property type="entry name" value="DUF4349"/>
    <property type="match status" value="1"/>
</dbReference>
<feature type="compositionally biased region" description="Low complexity" evidence="1">
    <location>
        <begin position="65"/>
        <end position="74"/>
    </location>
</feature>
<dbReference type="Proteomes" id="UP000609346">
    <property type="component" value="Unassembled WGS sequence"/>
</dbReference>
<dbReference type="RefSeq" id="WP_224753693.1">
    <property type="nucleotide sequence ID" value="NZ_JACXZA010000004.1"/>
</dbReference>
<proteinExistence type="predicted"/>
<dbReference type="InterPro" id="IPR025645">
    <property type="entry name" value="DUF4349"/>
</dbReference>
<accession>A0ABR8MZL2</accession>
<keyword evidence="2" id="KW-1133">Transmembrane helix</keyword>
<feature type="compositionally biased region" description="Low complexity" evidence="1">
    <location>
        <begin position="41"/>
        <end position="57"/>
    </location>
</feature>
<sequence>MKQERRTMFRIIGVWLAVLLLAAGLVACGSSDSGRSELKAADATTSTESASAASSEAADGHSDADTNAAANTAAEAPSQSGSGIADTAAQADFNRQVIYTADLQMQVKDFAGARSAIDKLIASSGGYLLSFTENESTNRMSGSFKIKVPAKGFNSFISAIDKLPDKKLSKSINGEDVTEEYADLSARLKAKEVAEARLISFMESAKTSKDLVAFSNELAQVQEDIERIKGRMRYIDQNVAYSTINIDMYQNLNGDNSTELDLNEKPGLMKKAGDALQQSSDMIVAFGKALVIIAAFLLPILPIAAIIILIVIIVNRRRKRTAPVPAAQIAPPVNDPATPVDIDSDVEGDGNNDDQK</sequence>
<evidence type="ECO:0000256" key="2">
    <source>
        <dbReference type="SAM" id="Phobius"/>
    </source>
</evidence>
<keyword evidence="5" id="KW-1185">Reference proteome</keyword>
<dbReference type="EMBL" id="JACXZA010000004">
    <property type="protein sequence ID" value="MBD3920385.1"/>
    <property type="molecule type" value="Genomic_DNA"/>
</dbReference>
<evidence type="ECO:0000313" key="4">
    <source>
        <dbReference type="EMBL" id="MBD3920385.1"/>
    </source>
</evidence>
<keyword evidence="2" id="KW-0812">Transmembrane</keyword>
<feature type="transmembrane region" description="Helical" evidence="2">
    <location>
        <begin position="289"/>
        <end position="314"/>
    </location>
</feature>
<keyword evidence="2" id="KW-0472">Membrane</keyword>
<protein>
    <submittedName>
        <fullName evidence="4">DUF4349 domain-containing protein</fullName>
    </submittedName>
</protein>
<evidence type="ECO:0000259" key="3">
    <source>
        <dbReference type="Pfam" id="PF14257"/>
    </source>
</evidence>
<feature type="region of interest" description="Disordered" evidence="1">
    <location>
        <begin position="39"/>
        <end position="83"/>
    </location>
</feature>
<organism evidence="4 5">
    <name type="scientific">Paenibacillus terricola</name>
    <dbReference type="NCBI Taxonomy" id="2763503"/>
    <lineage>
        <taxon>Bacteria</taxon>
        <taxon>Bacillati</taxon>
        <taxon>Bacillota</taxon>
        <taxon>Bacilli</taxon>
        <taxon>Bacillales</taxon>
        <taxon>Paenibacillaceae</taxon>
        <taxon>Paenibacillus</taxon>
    </lineage>
</organism>
<name>A0ABR8MZL2_9BACL</name>
<feature type="region of interest" description="Disordered" evidence="1">
    <location>
        <begin position="324"/>
        <end position="356"/>
    </location>
</feature>
<feature type="compositionally biased region" description="Acidic residues" evidence="1">
    <location>
        <begin position="342"/>
        <end position="356"/>
    </location>
</feature>
<gene>
    <name evidence="4" type="ORF">H8B09_16610</name>
</gene>
<evidence type="ECO:0000256" key="1">
    <source>
        <dbReference type="SAM" id="MobiDB-lite"/>
    </source>
</evidence>
<comment type="caution">
    <text evidence="4">The sequence shown here is derived from an EMBL/GenBank/DDBJ whole genome shotgun (WGS) entry which is preliminary data.</text>
</comment>